<proteinExistence type="inferred from homology"/>
<dbReference type="OrthoDB" id="84443at2157"/>
<evidence type="ECO:0000256" key="3">
    <source>
        <dbReference type="ARBA" id="ARBA00023295"/>
    </source>
</evidence>
<dbReference type="GO" id="GO:0005975">
    <property type="term" value="P:carbohydrate metabolic process"/>
    <property type="evidence" value="ECO:0007669"/>
    <property type="project" value="InterPro"/>
</dbReference>
<reference evidence="5 6" key="1">
    <citation type="submission" date="2007-10" db="EMBL/GenBank/DDBJ databases">
        <title>Complete sequence of Caldivirga maquilingensis IC-167.</title>
        <authorList>
            <consortium name="US DOE Joint Genome Institute"/>
            <person name="Copeland A."/>
            <person name="Lucas S."/>
            <person name="Lapidus A."/>
            <person name="Barry K."/>
            <person name="Glavina del Rio T."/>
            <person name="Dalin E."/>
            <person name="Tice H."/>
            <person name="Pitluck S."/>
            <person name="Saunders E."/>
            <person name="Brettin T."/>
            <person name="Bruce D."/>
            <person name="Detter J.C."/>
            <person name="Han C."/>
            <person name="Schmutz J."/>
            <person name="Larimer F."/>
            <person name="Land M."/>
            <person name="Hauser L."/>
            <person name="Kyrpides N."/>
            <person name="Ivanova N."/>
            <person name="Biddle J.F."/>
            <person name="Zhang Z."/>
            <person name="Fitz-Gibbon S.T."/>
            <person name="Lowe T.M."/>
            <person name="Saltikov C."/>
            <person name="House C.H."/>
            <person name="Richardson P."/>
        </authorList>
    </citation>
    <scope>NUCLEOTIDE SEQUENCE [LARGE SCALE GENOMIC DNA]</scope>
    <source>
        <strain evidence="6">ATCC 700844 / DSM 13496 / JCM 10307 / IC-167</strain>
    </source>
</reference>
<dbReference type="InterPro" id="IPR001360">
    <property type="entry name" value="Glyco_hydro_1"/>
</dbReference>
<evidence type="ECO:0000256" key="2">
    <source>
        <dbReference type="ARBA" id="ARBA00022801"/>
    </source>
</evidence>
<dbReference type="KEGG" id="cma:Cmaq_1537"/>
<gene>
    <name evidence="5" type="ordered locus">Cmaq_1537</name>
</gene>
<keyword evidence="3" id="KW-0326">Glycosidase</keyword>
<keyword evidence="2 5" id="KW-0378">Hydrolase</keyword>
<evidence type="ECO:0000313" key="6">
    <source>
        <dbReference type="Proteomes" id="UP000001137"/>
    </source>
</evidence>
<dbReference type="CAZy" id="GH1">
    <property type="family name" value="Glycoside Hydrolase Family 1"/>
</dbReference>
<dbReference type="Proteomes" id="UP000001137">
    <property type="component" value="Chromosome"/>
</dbReference>
<dbReference type="PANTHER" id="PTHR10353:SF209">
    <property type="entry name" value="GALACTOLIPID GALACTOSYLTRANSFERASE SFR2, CHLOROPLASTIC"/>
    <property type="match status" value="1"/>
</dbReference>
<dbReference type="GeneID" id="5709052"/>
<keyword evidence="6" id="KW-1185">Reference proteome</keyword>
<comment type="similarity">
    <text evidence="1 4">Belongs to the glycosyl hydrolase 1 family.</text>
</comment>
<dbReference type="Pfam" id="PF00232">
    <property type="entry name" value="Glyco_hydro_1"/>
    <property type="match status" value="2"/>
</dbReference>
<dbReference type="PRINTS" id="PR00131">
    <property type="entry name" value="GLHYDRLASE1"/>
</dbReference>
<dbReference type="InterPro" id="IPR017853">
    <property type="entry name" value="GH"/>
</dbReference>
<dbReference type="EMBL" id="CP000852">
    <property type="protein sequence ID" value="ABW02360.1"/>
    <property type="molecule type" value="Genomic_DNA"/>
</dbReference>
<dbReference type="Gene3D" id="3.20.20.80">
    <property type="entry name" value="Glycosidases"/>
    <property type="match status" value="1"/>
</dbReference>
<dbReference type="STRING" id="397948.Cmaq_1537"/>
<evidence type="ECO:0000256" key="4">
    <source>
        <dbReference type="RuleBase" id="RU003690"/>
    </source>
</evidence>
<accession>A8M9E1</accession>
<evidence type="ECO:0000313" key="5">
    <source>
        <dbReference type="EMBL" id="ABW02360.1"/>
    </source>
</evidence>
<dbReference type="GO" id="GO:0008422">
    <property type="term" value="F:beta-glucosidase activity"/>
    <property type="evidence" value="ECO:0007669"/>
    <property type="project" value="TreeGrafter"/>
</dbReference>
<sequence length="399" mass="45417">MSKLKVPSGFMIGAALSAYQVEGNNVNADWWHYEGERLPRSGSACDFWNRYRGDIELAASLGLKALRISIAWDRVMPSEGKVDDESMDRYVDMIKEIRGHGMEPVVTLHHFVNPMWFATRGGWVKEDNVKYFLDFVKYVADSVGDRVRFWLTINEINLYPILAYLLGVFPPFIMNMEYMWKALMNLLKASDKAYELIKKPSNQVGLIIHIMPARPASRISITDWGLAMGMNYVLNKMIVNTLAKGRLPNWLGGGEVGKLDYVGLNYYTVAKVKFNPLTMGELVTSRQSQRGWVINPGGLKWAIRLVRRIGKPIMITENGIATDNDEDRISFIEKHLAIAIKEKVLGYLYWSLLDNYEWEMGYNAKFGLIECDPVTLTRRPRGSAYFLGKLASGNPITLH</sequence>
<dbReference type="SUPFAM" id="SSF51445">
    <property type="entry name" value="(Trans)glycosidases"/>
    <property type="match status" value="1"/>
</dbReference>
<organism evidence="5 6">
    <name type="scientific">Caldivirga maquilingensis (strain ATCC 700844 / DSM 13496 / JCM 10307 / IC-167)</name>
    <dbReference type="NCBI Taxonomy" id="397948"/>
    <lineage>
        <taxon>Archaea</taxon>
        <taxon>Thermoproteota</taxon>
        <taxon>Thermoprotei</taxon>
        <taxon>Thermoproteales</taxon>
        <taxon>Thermoproteaceae</taxon>
        <taxon>Caldivirga</taxon>
    </lineage>
</organism>
<dbReference type="eggNOG" id="arCOG05412">
    <property type="taxonomic scope" value="Archaea"/>
</dbReference>
<dbReference type="PANTHER" id="PTHR10353">
    <property type="entry name" value="GLYCOSYL HYDROLASE"/>
    <property type="match status" value="1"/>
</dbReference>
<name>A8M9E1_CALMQ</name>
<protein>
    <submittedName>
        <fullName evidence="5">Glycoside hydrolase family 1</fullName>
    </submittedName>
</protein>
<dbReference type="AlphaFoldDB" id="A8M9E1"/>
<dbReference type="HOGENOM" id="CLU_001859_1_3_2"/>
<evidence type="ECO:0000256" key="1">
    <source>
        <dbReference type="ARBA" id="ARBA00010838"/>
    </source>
</evidence>
<dbReference type="RefSeq" id="WP_012186579.1">
    <property type="nucleotide sequence ID" value="NC_009954.1"/>
</dbReference>